<proteinExistence type="predicted"/>
<dbReference type="Pfam" id="PF23562">
    <property type="entry name" value="AMP-binding_C_3"/>
    <property type="match status" value="1"/>
</dbReference>
<dbReference type="InterPro" id="IPR000873">
    <property type="entry name" value="AMP-dep_synth/lig_dom"/>
</dbReference>
<evidence type="ECO:0000313" key="7">
    <source>
        <dbReference type="EMBL" id="SET87029.1"/>
    </source>
</evidence>
<name>A0A1I0HS78_9GAMM</name>
<keyword evidence="1" id="KW-0436">Ligase</keyword>
<accession>A0A1I0HS78</accession>
<keyword evidence="2" id="KW-0276">Fatty acid metabolism</keyword>
<evidence type="ECO:0000256" key="1">
    <source>
        <dbReference type="ARBA" id="ARBA00022598"/>
    </source>
</evidence>
<reference evidence="8" key="1">
    <citation type="submission" date="2016-10" db="EMBL/GenBank/DDBJ databases">
        <authorList>
            <person name="Varghese N."/>
            <person name="Submissions S."/>
        </authorList>
    </citation>
    <scope>NUCLEOTIDE SEQUENCE [LARGE SCALE GENOMIC DNA]</scope>
    <source>
        <strain evidence="8">CGMCC 1.6489</strain>
    </source>
</reference>
<evidence type="ECO:0000256" key="5">
    <source>
        <dbReference type="SAM" id="MobiDB-lite"/>
    </source>
</evidence>
<feature type="domain" description="AMP-dependent synthetase/ligase" evidence="6">
    <location>
        <begin position="43"/>
        <end position="460"/>
    </location>
</feature>
<dbReference type="InterPro" id="IPR042099">
    <property type="entry name" value="ANL_N_sf"/>
</dbReference>
<evidence type="ECO:0000256" key="2">
    <source>
        <dbReference type="ARBA" id="ARBA00022832"/>
    </source>
</evidence>
<dbReference type="InterPro" id="IPR020845">
    <property type="entry name" value="AMP-binding_CS"/>
</dbReference>
<dbReference type="STRING" id="430453.SAMN04487962_13411"/>
<dbReference type="EMBL" id="FOHZ01000034">
    <property type="protein sequence ID" value="SET87029.1"/>
    <property type="molecule type" value="Genomic_DNA"/>
</dbReference>
<organism evidence="7 8">
    <name type="scientific">Marinobacter segnicrescens</name>
    <dbReference type="NCBI Taxonomy" id="430453"/>
    <lineage>
        <taxon>Bacteria</taxon>
        <taxon>Pseudomonadati</taxon>
        <taxon>Pseudomonadota</taxon>
        <taxon>Gammaproteobacteria</taxon>
        <taxon>Pseudomonadales</taxon>
        <taxon>Marinobacteraceae</taxon>
        <taxon>Marinobacter</taxon>
    </lineage>
</organism>
<dbReference type="AlphaFoldDB" id="A0A1I0HS78"/>
<dbReference type="InterPro" id="IPR045851">
    <property type="entry name" value="AMP-bd_C_sf"/>
</dbReference>
<keyword evidence="3" id="KW-0443">Lipid metabolism</keyword>
<evidence type="ECO:0000256" key="4">
    <source>
        <dbReference type="ARBA" id="ARBA00024484"/>
    </source>
</evidence>
<dbReference type="SUPFAM" id="SSF56801">
    <property type="entry name" value="Acetyl-CoA synthetase-like"/>
    <property type="match status" value="1"/>
</dbReference>
<feature type="compositionally biased region" description="Polar residues" evidence="5">
    <location>
        <begin position="416"/>
        <end position="428"/>
    </location>
</feature>
<dbReference type="PROSITE" id="PS00455">
    <property type="entry name" value="AMP_BINDING"/>
    <property type="match status" value="1"/>
</dbReference>
<dbReference type="Gene3D" id="3.30.300.30">
    <property type="match status" value="1"/>
</dbReference>
<dbReference type="GO" id="GO:0004467">
    <property type="term" value="F:long-chain fatty acid-CoA ligase activity"/>
    <property type="evidence" value="ECO:0007669"/>
    <property type="project" value="UniProtKB-EC"/>
</dbReference>
<sequence>MKTDSQGMDRAVQASGQPRGEAGMPDTQAMTIGNTRTVPEMFQAACAKRGADILLRQKEFGIWQEVTWHDAEKFVTDLGLGLIALGLGPGDRASILANTVREWLYADLAILGAGGICSGIYPTDAASQVEFLMQDSASRFIFVEDEEQLDKVFQVRHALPLLEKVIVFEMKGLHDLDDPQVMSLEALQTLGQQQSPDIRELWWSRQRDIQPDDTAILVYTSGTTGKPKGAEISHHNILANVRAWLTAVPMFEGDERMAFLPMCHVGERIAGCYTSMHAGVRLNFVENFETVPENVREISPTMVGAVPRVWEKFYSAIRVQLAEATALQRFCYRIAIDAGHRMAACRLEQRKPGLGQVLWFRLLDWLVLGNVKRMIGIGRARVLVTGAAPISPELIRWYLALGVDLVEGWGQTETSGFATANTPGQSRPGTVGKPMPGVEIRISDEGEILVRGDIVFKGYLNLPEKTAETIRDGWLHTGDVGELDEDGFLKITDRMKDIIITAGGKNVTPTEIENELKFSPYITDAVIIGDARPYLTCLVMLDQDNAEHYAQENAIPFSSYGSLCRAEEIVTLISEEVDRVNQRFARVEQVKKFRIIDKALTAEDEELTPTMKLKRKVISEKYKDLINSMY</sequence>
<gene>
    <name evidence="7" type="ORF">SAMN04487962_13411</name>
</gene>
<keyword evidence="8" id="KW-1185">Reference proteome</keyword>
<evidence type="ECO:0000256" key="3">
    <source>
        <dbReference type="ARBA" id="ARBA00023098"/>
    </source>
</evidence>
<dbReference type="GO" id="GO:0016020">
    <property type="term" value="C:membrane"/>
    <property type="evidence" value="ECO:0007669"/>
    <property type="project" value="TreeGrafter"/>
</dbReference>
<dbReference type="Pfam" id="PF00501">
    <property type="entry name" value="AMP-binding"/>
    <property type="match status" value="1"/>
</dbReference>
<dbReference type="PANTHER" id="PTHR43272">
    <property type="entry name" value="LONG-CHAIN-FATTY-ACID--COA LIGASE"/>
    <property type="match status" value="1"/>
</dbReference>
<feature type="region of interest" description="Disordered" evidence="5">
    <location>
        <begin position="416"/>
        <end position="435"/>
    </location>
</feature>
<feature type="region of interest" description="Disordered" evidence="5">
    <location>
        <begin position="1"/>
        <end position="26"/>
    </location>
</feature>
<evidence type="ECO:0000259" key="6">
    <source>
        <dbReference type="Pfam" id="PF00501"/>
    </source>
</evidence>
<protein>
    <submittedName>
        <fullName evidence="7">Long-chain acyl-CoA synthetase</fullName>
    </submittedName>
</protein>
<dbReference type="Proteomes" id="UP000198762">
    <property type="component" value="Unassembled WGS sequence"/>
</dbReference>
<dbReference type="PANTHER" id="PTHR43272:SF32">
    <property type="entry name" value="AMP-DEPENDENT SYNTHETASE_LIGASE DOMAIN-CONTAINING PROTEIN"/>
    <property type="match status" value="1"/>
</dbReference>
<dbReference type="CDD" id="cd05907">
    <property type="entry name" value="VL_LC_FACS_like"/>
    <property type="match status" value="1"/>
</dbReference>
<comment type="catalytic activity">
    <reaction evidence="4">
        <text>a long-chain fatty acid + ATP + CoA = a long-chain fatty acyl-CoA + AMP + diphosphate</text>
        <dbReference type="Rhea" id="RHEA:15421"/>
        <dbReference type="ChEBI" id="CHEBI:30616"/>
        <dbReference type="ChEBI" id="CHEBI:33019"/>
        <dbReference type="ChEBI" id="CHEBI:57287"/>
        <dbReference type="ChEBI" id="CHEBI:57560"/>
        <dbReference type="ChEBI" id="CHEBI:83139"/>
        <dbReference type="ChEBI" id="CHEBI:456215"/>
        <dbReference type="EC" id="6.2.1.3"/>
    </reaction>
    <physiologicalReaction direction="left-to-right" evidence="4">
        <dbReference type="Rhea" id="RHEA:15422"/>
    </physiologicalReaction>
</comment>
<dbReference type="Gene3D" id="3.40.50.12780">
    <property type="entry name" value="N-terminal domain of ligase-like"/>
    <property type="match status" value="1"/>
</dbReference>
<evidence type="ECO:0000313" key="8">
    <source>
        <dbReference type="Proteomes" id="UP000198762"/>
    </source>
</evidence>